<accession>A0A0N7MRE2</accession>
<reference evidence="1 4" key="1">
    <citation type="submission" date="2015-11" db="EMBL/GenBank/DDBJ databases">
        <authorList>
            <person name="Varghese N."/>
        </authorList>
    </citation>
    <scope>NUCLEOTIDE SEQUENCE [LARGE SCALE GENOMIC DNA]</scope>
    <source>
        <strain evidence="1 4">JGI-8</strain>
    </source>
</reference>
<reference evidence="2 3" key="2">
    <citation type="submission" date="2015-11" db="EMBL/GenBank/DDBJ databases">
        <authorList>
            <person name="Zhang Y."/>
            <person name="Guo Z."/>
        </authorList>
    </citation>
    <scope>NUCLEOTIDE SEQUENCE [LARGE SCALE GENOMIC DNA]</scope>
    <source>
        <strain evidence="2">JGI-4</strain>
    </source>
</reference>
<evidence type="ECO:0000313" key="3">
    <source>
        <dbReference type="Proteomes" id="UP000182011"/>
    </source>
</evidence>
<dbReference type="AlphaFoldDB" id="A0A0P1LHD1"/>
<proteinExistence type="predicted"/>
<dbReference type="STRING" id="1633631.GCA_001442925_01431"/>
<accession>A0A0P1LHD1</accession>
<dbReference type="Proteomes" id="UP000182200">
    <property type="component" value="Unassembled WGS sequence"/>
</dbReference>
<accession>A0A0P1M5T3</accession>
<accession>A0A0P1LVR5</accession>
<accession>A0A0N7MY53</accession>
<dbReference type="EMBL" id="FAOP01000005">
    <property type="protein sequence ID" value="CUU06106.1"/>
    <property type="molecule type" value="Genomic_DNA"/>
</dbReference>
<organism evidence="2 3">
    <name type="scientific">Candidatus Kryptonium thompsonii</name>
    <dbReference type="NCBI Taxonomy" id="1633631"/>
    <lineage>
        <taxon>Bacteria</taxon>
        <taxon>Pseudomonadati</taxon>
        <taxon>Candidatus Kryptoniota</taxon>
        <taxon>Candidatus Kryptonium</taxon>
    </lineage>
</organism>
<accession>A0A0P1MG62</accession>
<protein>
    <submittedName>
        <fullName evidence="2">Uncharacterized protein</fullName>
    </submittedName>
</protein>
<accession>A0A0P1MFX8</accession>
<evidence type="ECO:0000313" key="4">
    <source>
        <dbReference type="Proteomes" id="UP000182200"/>
    </source>
</evidence>
<accession>A0A0P1NXN8</accession>
<evidence type="ECO:0000313" key="1">
    <source>
        <dbReference type="EMBL" id="CUS94385.1"/>
    </source>
</evidence>
<name>A0A0P1LHD1_9BACT</name>
<sequence>MNAFDLWGNPVKRSATYYVYHDENIPNKKWLLIGLRATQLALVGNSHRETKHEPVRYIVRWCYGTDVFWSFVKGRFLKHPRASRNLRYI</sequence>
<keyword evidence="4" id="KW-1185">Reference proteome</keyword>
<dbReference type="Proteomes" id="UP000182011">
    <property type="component" value="Unassembled WGS sequence"/>
</dbReference>
<accession>A0A0P1MAQ8</accession>
<accession>A0A0S4N4G2</accession>
<gene>
    <name evidence="2" type="ORF">JGI4_01436</name>
    <name evidence="1" type="ORF">JGI8_01976</name>
</gene>
<dbReference type="EMBL" id="CZVI01000048">
    <property type="protein sequence ID" value="CUS94385.1"/>
    <property type="molecule type" value="Genomic_DNA"/>
</dbReference>
<evidence type="ECO:0000313" key="2">
    <source>
        <dbReference type="EMBL" id="CUU06106.1"/>
    </source>
</evidence>